<reference evidence="3" key="1">
    <citation type="submission" date="2020-10" db="EMBL/GenBank/DDBJ databases">
        <authorList>
            <person name="Gilroy R."/>
        </authorList>
    </citation>
    <scope>NUCLEOTIDE SEQUENCE</scope>
    <source>
        <strain evidence="3">CHK195-26880</strain>
    </source>
</reference>
<gene>
    <name evidence="3" type="ORF">IAB59_03325</name>
</gene>
<dbReference type="Proteomes" id="UP000886833">
    <property type="component" value="Unassembled WGS sequence"/>
</dbReference>
<evidence type="ECO:0000259" key="2">
    <source>
        <dbReference type="Pfam" id="PF14691"/>
    </source>
</evidence>
<dbReference type="PANTHER" id="PTHR42783:SF3">
    <property type="entry name" value="GLUTAMATE SYNTHASE [NADPH] SMALL CHAIN-RELATED"/>
    <property type="match status" value="1"/>
</dbReference>
<evidence type="ECO:0000259" key="1">
    <source>
        <dbReference type="Pfam" id="PF07992"/>
    </source>
</evidence>
<feature type="domain" description="FAD/NAD(P)-binding" evidence="1">
    <location>
        <begin position="111"/>
        <end position="400"/>
    </location>
</feature>
<evidence type="ECO:0000313" key="3">
    <source>
        <dbReference type="EMBL" id="HIT37494.1"/>
    </source>
</evidence>
<dbReference type="Gene3D" id="1.10.1060.10">
    <property type="entry name" value="Alpha-helical ferredoxin"/>
    <property type="match status" value="1"/>
</dbReference>
<dbReference type="EMBL" id="DVKQ01000044">
    <property type="protein sequence ID" value="HIT37494.1"/>
    <property type="molecule type" value="Genomic_DNA"/>
</dbReference>
<dbReference type="InterPro" id="IPR036188">
    <property type="entry name" value="FAD/NAD-bd_sf"/>
</dbReference>
<organism evidence="3 4">
    <name type="scientific">Candidatus Onthousia faecipullorum</name>
    <dbReference type="NCBI Taxonomy" id="2840887"/>
    <lineage>
        <taxon>Bacteria</taxon>
        <taxon>Bacillati</taxon>
        <taxon>Bacillota</taxon>
        <taxon>Bacilli</taxon>
        <taxon>Candidatus Onthousia</taxon>
    </lineage>
</organism>
<reference evidence="3" key="2">
    <citation type="journal article" date="2021" name="PeerJ">
        <title>Extensive microbial diversity within the chicken gut microbiome revealed by metagenomics and culture.</title>
        <authorList>
            <person name="Gilroy R."/>
            <person name="Ravi A."/>
            <person name="Getino M."/>
            <person name="Pursley I."/>
            <person name="Horton D.L."/>
            <person name="Alikhan N.F."/>
            <person name="Baker D."/>
            <person name="Gharbi K."/>
            <person name="Hall N."/>
            <person name="Watson M."/>
            <person name="Adriaenssens E.M."/>
            <person name="Foster-Nyarko E."/>
            <person name="Jarju S."/>
            <person name="Secka A."/>
            <person name="Antonio M."/>
            <person name="Oren A."/>
            <person name="Chaudhuri R.R."/>
            <person name="La Ragione R."/>
            <person name="Hildebrand F."/>
            <person name="Pallen M.J."/>
        </authorList>
    </citation>
    <scope>NUCLEOTIDE SEQUENCE</scope>
    <source>
        <strain evidence="3">CHK195-26880</strain>
    </source>
</reference>
<dbReference type="Gene3D" id="3.50.50.60">
    <property type="entry name" value="FAD/NAD(P)-binding domain"/>
    <property type="match status" value="2"/>
</dbReference>
<feature type="domain" description="Dihydroprymidine dehydrogenase" evidence="2">
    <location>
        <begin position="2"/>
        <end position="100"/>
    </location>
</feature>
<dbReference type="Pfam" id="PF14691">
    <property type="entry name" value="Fer4_20"/>
    <property type="match status" value="1"/>
</dbReference>
<dbReference type="SUPFAM" id="SSF51971">
    <property type="entry name" value="Nucleotide-binding domain"/>
    <property type="match status" value="2"/>
</dbReference>
<dbReference type="InterPro" id="IPR028261">
    <property type="entry name" value="DPD_II"/>
</dbReference>
<dbReference type="PANTHER" id="PTHR42783">
    <property type="entry name" value="GLUTAMATE SYNTHASE [NADPH] SMALL CHAIN"/>
    <property type="match status" value="1"/>
</dbReference>
<dbReference type="SUPFAM" id="SSF46548">
    <property type="entry name" value="alpha-helical ferredoxin"/>
    <property type="match status" value="1"/>
</dbReference>
<comment type="caution">
    <text evidence="3">The sequence shown here is derived from an EMBL/GenBank/DDBJ whole genome shotgun (WGS) entry which is preliminary data.</text>
</comment>
<dbReference type="InterPro" id="IPR023753">
    <property type="entry name" value="FAD/NAD-binding_dom"/>
</dbReference>
<dbReference type="GO" id="GO:0016491">
    <property type="term" value="F:oxidoreductase activity"/>
    <property type="evidence" value="ECO:0007669"/>
    <property type="project" value="InterPro"/>
</dbReference>
<evidence type="ECO:0000313" key="4">
    <source>
        <dbReference type="Proteomes" id="UP000886833"/>
    </source>
</evidence>
<proteinExistence type="predicted"/>
<dbReference type="GO" id="GO:0051536">
    <property type="term" value="F:iron-sulfur cluster binding"/>
    <property type="evidence" value="ECO:0007669"/>
    <property type="project" value="InterPro"/>
</dbReference>
<name>A0A9D1KBD9_9FIRM</name>
<dbReference type="InterPro" id="IPR009051">
    <property type="entry name" value="Helical_ferredxn"/>
</dbReference>
<sequence>MSEEDIRKKTLECVSCVTKPCQVGCPLNNDTTGFIKLAREGKYEEAYHLLLETTVLSSVCGRICPHERQCQGMCVKRVSYEAVKIGDIEAFIGDMALKNNWTISSLPLKNKKVAVVGGGPSGLTCAAFLRRNGYGVTIYERHNYLGGLLYHGIPQFRLDKKLLSKVIDKILELGINVKLDKSIGEDFSLEDLEKEYDAVFLGFGANLSSKMNIPGEDLEGVLGGNELLESNNHPDYTGKTVVISGSGNVAMDVARTIKKASAKKVYVIYRRSEREAPAEAKEIREAKIEGVEFLFQNNILGIYGSDKVEKIEVIKTELVKKEEEDRLSPVNIEGSNYYLSCDYVVMAIGSHPEESIVNSLGLVLDKRGRILIDKDGHTSKEKVFAGGDLAGTKGTVAFASRTGRDAAYAIMKYLESES</sequence>
<protein>
    <submittedName>
        <fullName evidence="3">FAD-dependent oxidoreductase</fullName>
    </submittedName>
</protein>
<dbReference type="Pfam" id="PF07992">
    <property type="entry name" value="Pyr_redox_2"/>
    <property type="match status" value="1"/>
</dbReference>
<accession>A0A9D1KBD9</accession>
<dbReference type="AlphaFoldDB" id="A0A9D1KBD9"/>
<dbReference type="PRINTS" id="PR00419">
    <property type="entry name" value="ADXRDTASE"/>
</dbReference>